<dbReference type="WBParaSite" id="ECPE_0000490101-mRNA-1">
    <property type="protein sequence ID" value="ECPE_0000490101-mRNA-1"/>
    <property type="gene ID" value="ECPE_0000490101"/>
</dbReference>
<protein>
    <submittedName>
        <fullName evidence="4">Adenylyl cyclase-associated protein</fullName>
    </submittedName>
</protein>
<comment type="similarity">
    <text evidence="1">Belongs to the CAP family.</text>
</comment>
<feature type="region of interest" description="Disordered" evidence="2">
    <location>
        <begin position="97"/>
        <end position="132"/>
    </location>
</feature>
<dbReference type="InterPro" id="IPR006599">
    <property type="entry name" value="CARP_motif"/>
</dbReference>
<sequence length="234" mass="25819">LPPALGSRSPFFPAPDACWLLLTPLFTKLRFALQSGVHWSFFCLSYSSFRSFIRARYVVPPVSQGDDGESGRNALFAAINRGEAITSGLRKVTDDMKTHKNPALRAAQTTPIKPPKPTQQQTETQNRTPSAPAKGVLELRENKWKTGVVFEHLISSLDVVNCQSVQVQSMGQLATVNIDKTDGCQVYLSADSKFANVITAKSSEINMLIPKDDGEFVSYFRTSLIAAKLIMHTR</sequence>
<reference evidence="4" key="1">
    <citation type="submission" date="2016-06" db="UniProtKB">
        <authorList>
            <consortium name="WormBaseParasite"/>
        </authorList>
    </citation>
    <scope>IDENTIFICATION</scope>
</reference>
<evidence type="ECO:0000259" key="3">
    <source>
        <dbReference type="SMART" id="SM00673"/>
    </source>
</evidence>
<accession>A0A183AD54</accession>
<dbReference type="GO" id="GO:0005737">
    <property type="term" value="C:cytoplasm"/>
    <property type="evidence" value="ECO:0007669"/>
    <property type="project" value="TreeGrafter"/>
</dbReference>
<evidence type="ECO:0000256" key="2">
    <source>
        <dbReference type="SAM" id="MobiDB-lite"/>
    </source>
</evidence>
<dbReference type="GO" id="GO:0019933">
    <property type="term" value="P:cAMP-mediated signaling"/>
    <property type="evidence" value="ECO:0007669"/>
    <property type="project" value="TreeGrafter"/>
</dbReference>
<dbReference type="InterPro" id="IPR013912">
    <property type="entry name" value="Adenylate_cyclase-assoc_CAP_C"/>
</dbReference>
<organism evidence="4">
    <name type="scientific">Echinostoma caproni</name>
    <dbReference type="NCBI Taxonomy" id="27848"/>
    <lineage>
        <taxon>Eukaryota</taxon>
        <taxon>Metazoa</taxon>
        <taxon>Spiralia</taxon>
        <taxon>Lophotrochozoa</taxon>
        <taxon>Platyhelminthes</taxon>
        <taxon>Trematoda</taxon>
        <taxon>Digenea</taxon>
        <taxon>Plagiorchiida</taxon>
        <taxon>Echinostomata</taxon>
        <taxon>Echinostomatoidea</taxon>
        <taxon>Echinostomatidae</taxon>
        <taxon>Echinostoma</taxon>
    </lineage>
</organism>
<dbReference type="Pfam" id="PF08603">
    <property type="entry name" value="CAP_C"/>
    <property type="match status" value="1"/>
</dbReference>
<proteinExistence type="inferred from homology"/>
<dbReference type="GO" id="GO:0007015">
    <property type="term" value="P:actin filament organization"/>
    <property type="evidence" value="ECO:0007669"/>
    <property type="project" value="TreeGrafter"/>
</dbReference>
<evidence type="ECO:0000313" key="4">
    <source>
        <dbReference type="WBParaSite" id="ECPE_0000490101-mRNA-1"/>
    </source>
</evidence>
<feature type="domain" description="CARP motif" evidence="3">
    <location>
        <begin position="162"/>
        <end position="199"/>
    </location>
</feature>
<dbReference type="PANTHER" id="PTHR10652:SF0">
    <property type="entry name" value="ADENYLYL CYCLASE-ASSOCIATED PROTEIN"/>
    <property type="match status" value="1"/>
</dbReference>
<dbReference type="SMART" id="SM00673">
    <property type="entry name" value="CARP"/>
    <property type="match status" value="1"/>
</dbReference>
<dbReference type="AlphaFoldDB" id="A0A183AD54"/>
<dbReference type="InterPro" id="IPR016098">
    <property type="entry name" value="CAP/MinC_C"/>
</dbReference>
<dbReference type="Gene3D" id="2.160.20.70">
    <property type="match status" value="1"/>
</dbReference>
<dbReference type="InterPro" id="IPR036223">
    <property type="entry name" value="CAP_C_sf"/>
</dbReference>
<dbReference type="GO" id="GO:0003779">
    <property type="term" value="F:actin binding"/>
    <property type="evidence" value="ECO:0007669"/>
    <property type="project" value="InterPro"/>
</dbReference>
<dbReference type="PANTHER" id="PTHR10652">
    <property type="entry name" value="ADENYLYL CYCLASE-ASSOCIATED PROTEIN"/>
    <property type="match status" value="1"/>
</dbReference>
<dbReference type="GO" id="GO:0008179">
    <property type="term" value="F:adenylate cyclase binding"/>
    <property type="evidence" value="ECO:0007669"/>
    <property type="project" value="TreeGrafter"/>
</dbReference>
<evidence type="ECO:0000256" key="1">
    <source>
        <dbReference type="ARBA" id="ARBA00007659"/>
    </source>
</evidence>
<name>A0A183AD54_9TREM</name>
<dbReference type="InterPro" id="IPR001837">
    <property type="entry name" value="Adenylate_cyclase-assoc_CAP"/>
</dbReference>
<dbReference type="SUPFAM" id="SSF69340">
    <property type="entry name" value="C-terminal domain of adenylylcyclase associated protein"/>
    <property type="match status" value="1"/>
</dbReference>